<evidence type="ECO:0000313" key="3">
    <source>
        <dbReference type="Proteomes" id="UP000183859"/>
    </source>
</evidence>
<dbReference type="STRING" id="1844006.PhaeoP97_01269"/>
<evidence type="ECO:0000259" key="1">
    <source>
        <dbReference type="Pfam" id="PF01052"/>
    </source>
</evidence>
<dbReference type="RefSeq" id="WP_072504352.1">
    <property type="nucleotide sequence ID" value="NZ_CP016364.1"/>
</dbReference>
<proteinExistence type="predicted"/>
<feature type="domain" description="Flagellar motor switch protein FliN-like C-terminal" evidence="1">
    <location>
        <begin position="227"/>
        <end position="295"/>
    </location>
</feature>
<reference evidence="3" key="1">
    <citation type="submission" date="2016-07" db="EMBL/GenBank/DDBJ databases">
        <title>Phaeobacter portensis sp. nov., a tropodithietic acid producing bacterium isolated from a German harbor.</title>
        <authorList>
            <person name="Freese H.M."/>
            <person name="Bunk B."/>
            <person name="Breider S."/>
            <person name="Brinkhoff T."/>
        </authorList>
    </citation>
    <scope>NUCLEOTIDE SEQUENCE [LARGE SCALE GENOMIC DNA]</scope>
    <source>
        <strain evidence="3">P97</strain>
    </source>
</reference>
<keyword evidence="2" id="KW-0969">Cilium</keyword>
<dbReference type="EMBL" id="CP016364">
    <property type="protein sequence ID" value="APG46694.1"/>
    <property type="molecule type" value="Genomic_DNA"/>
</dbReference>
<dbReference type="InterPro" id="IPR036429">
    <property type="entry name" value="SpoA-like_sf"/>
</dbReference>
<dbReference type="InterPro" id="IPR001543">
    <property type="entry name" value="FliN-like_C"/>
</dbReference>
<keyword evidence="2" id="KW-0282">Flagellum</keyword>
<dbReference type="SUPFAM" id="SSF101801">
    <property type="entry name" value="Surface presentation of antigens (SPOA)"/>
    <property type="match status" value="1"/>
</dbReference>
<accession>A0A1L3I3I8</accession>
<dbReference type="Proteomes" id="UP000183859">
    <property type="component" value="Chromosome"/>
</dbReference>
<keyword evidence="3" id="KW-1185">Reference proteome</keyword>
<dbReference type="Gene3D" id="2.30.330.10">
    <property type="entry name" value="SpoA-like"/>
    <property type="match status" value="1"/>
</dbReference>
<dbReference type="AlphaFoldDB" id="A0A1L3I3I8"/>
<dbReference type="Pfam" id="PF01052">
    <property type="entry name" value="FliMN_C"/>
    <property type="match status" value="1"/>
</dbReference>
<evidence type="ECO:0000313" key="2">
    <source>
        <dbReference type="EMBL" id="APG46694.1"/>
    </source>
</evidence>
<name>A0A1L3I3I8_9RHOB</name>
<protein>
    <submittedName>
        <fullName evidence="2">Flagellar motor switch protein</fullName>
    </submittedName>
</protein>
<organism evidence="2 3">
    <name type="scientific">Phaeobacter porticola</name>
    <dbReference type="NCBI Taxonomy" id="1844006"/>
    <lineage>
        <taxon>Bacteria</taxon>
        <taxon>Pseudomonadati</taxon>
        <taxon>Pseudomonadota</taxon>
        <taxon>Alphaproteobacteria</taxon>
        <taxon>Rhodobacterales</taxon>
        <taxon>Roseobacteraceae</taxon>
        <taxon>Phaeobacter</taxon>
    </lineage>
</organism>
<dbReference type="OrthoDB" id="7824563at2"/>
<dbReference type="KEGG" id="php:PhaeoP97_01269"/>
<gene>
    <name evidence="2" type="ORF">PhaeoP97_01269</name>
</gene>
<sequence length="450" mass="45706">MSETKAESAANGGGGVLARKLAATKEGKGGLTSSLTLKALRRSIARSAADLCDLPVAVIAARQANRIPEDLAAHLSDKHLLVVLDGPNGRIGAATLDAPTVTALIQQQTMGQVLGKAPSERNYTPTDAAMVADFLERTFGKVVSMLAQQKDEAIFSGYRFGAQVEDVRSLVLGLEAEDYRVIELTLDLACGQMQGHLTLILPEPSAEDLGQAGQAAHAAGPSLGSNLGSMRAELRAVLCKMKVPANEFSSLEEGDLLPLDQAFLYETEMISISGQAIAQGRLGQMNGARAVRLTDSRTKLVSDRAADEGAFSTHMGGGVPALDHEAPTLDLSVAAHGLQDPMDGLGGGMGDGLGDFGGDLGGDFGGPVGDLDAGLGGDLGGELGGDLGGMPMAGALGDGLGEGMLGELPDLGAMPVGDDLGDGFDDGLGDFSSDATAVEISDLAGLGAGS</sequence>
<keyword evidence="2" id="KW-0966">Cell projection</keyword>